<name>A0A016URW0_9BILA</name>
<dbReference type="AlphaFoldDB" id="A0A016URW0"/>
<evidence type="ECO:0008006" key="3">
    <source>
        <dbReference type="Google" id="ProtNLM"/>
    </source>
</evidence>
<gene>
    <name evidence="1" type="primary">Acey_s0028.g1702</name>
    <name evidence="1" type="ORF">Y032_0028g1702</name>
</gene>
<comment type="caution">
    <text evidence="1">The sequence shown here is derived from an EMBL/GenBank/DDBJ whole genome shotgun (WGS) entry which is preliminary data.</text>
</comment>
<dbReference type="EMBL" id="JARK01001364">
    <property type="protein sequence ID" value="EYC18149.1"/>
    <property type="molecule type" value="Genomic_DNA"/>
</dbReference>
<proteinExistence type="predicted"/>
<sequence length="93" mass="10337">MESFDVSSLYTNVSNDSPMQAVLELLTEHHENIELHGLSVAQALTKANPPKRWPIKDSTDNLVLAKKNIIHTDSQCRGSKTTGLGNWYEISLS</sequence>
<reference evidence="2" key="1">
    <citation type="journal article" date="2015" name="Nat. Genet.">
        <title>The genome and transcriptome of the zoonotic hookworm Ancylostoma ceylanicum identify infection-specific gene families.</title>
        <authorList>
            <person name="Schwarz E.M."/>
            <person name="Hu Y."/>
            <person name="Antoshechkin I."/>
            <person name="Miller M.M."/>
            <person name="Sternberg P.W."/>
            <person name="Aroian R.V."/>
        </authorList>
    </citation>
    <scope>NUCLEOTIDE SEQUENCE</scope>
    <source>
        <strain evidence="2">HY135</strain>
    </source>
</reference>
<organism evidence="1 2">
    <name type="scientific">Ancylostoma ceylanicum</name>
    <dbReference type="NCBI Taxonomy" id="53326"/>
    <lineage>
        <taxon>Eukaryota</taxon>
        <taxon>Metazoa</taxon>
        <taxon>Ecdysozoa</taxon>
        <taxon>Nematoda</taxon>
        <taxon>Chromadorea</taxon>
        <taxon>Rhabditida</taxon>
        <taxon>Rhabditina</taxon>
        <taxon>Rhabditomorpha</taxon>
        <taxon>Strongyloidea</taxon>
        <taxon>Ancylostomatidae</taxon>
        <taxon>Ancylostomatinae</taxon>
        <taxon>Ancylostoma</taxon>
    </lineage>
</organism>
<keyword evidence="2" id="KW-1185">Reference proteome</keyword>
<evidence type="ECO:0000313" key="2">
    <source>
        <dbReference type="Proteomes" id="UP000024635"/>
    </source>
</evidence>
<dbReference type="OrthoDB" id="5862033at2759"/>
<dbReference type="Proteomes" id="UP000024635">
    <property type="component" value="Unassembled WGS sequence"/>
</dbReference>
<protein>
    <recommendedName>
        <fullName evidence="3">Reverse transcriptase domain-containing protein</fullName>
    </recommendedName>
</protein>
<evidence type="ECO:0000313" key="1">
    <source>
        <dbReference type="EMBL" id="EYC18149.1"/>
    </source>
</evidence>
<accession>A0A016URW0</accession>